<comment type="subcellular location">
    <subcellularLocation>
        <location evidence="1">Membrane</location>
        <topology evidence="1">Multi-pass membrane protein</topology>
    </subcellularLocation>
</comment>
<keyword evidence="2 8" id="KW-0812">Transmembrane</keyword>
<dbReference type="InterPro" id="IPR017452">
    <property type="entry name" value="GPCR_Rhodpsn_7TM"/>
</dbReference>
<evidence type="ECO:0000256" key="1">
    <source>
        <dbReference type="ARBA" id="ARBA00004141"/>
    </source>
</evidence>
<proteinExistence type="predicted"/>
<accession>A7S5A2</accession>
<evidence type="ECO:0000256" key="7">
    <source>
        <dbReference type="ARBA" id="ARBA00023224"/>
    </source>
</evidence>
<feature type="non-terminal residue" evidence="10">
    <location>
        <position position="188"/>
    </location>
</feature>
<evidence type="ECO:0000256" key="8">
    <source>
        <dbReference type="SAM" id="Phobius"/>
    </source>
</evidence>
<dbReference type="Gene3D" id="1.20.1070.10">
    <property type="entry name" value="Rhodopsin 7-helix transmembrane proteins"/>
    <property type="match status" value="1"/>
</dbReference>
<evidence type="ECO:0000259" key="9">
    <source>
        <dbReference type="PROSITE" id="PS50262"/>
    </source>
</evidence>
<dbReference type="PANTHER" id="PTHR45695">
    <property type="entry name" value="LEUCOKININ RECEPTOR-RELATED"/>
    <property type="match status" value="1"/>
</dbReference>
<evidence type="ECO:0000313" key="11">
    <source>
        <dbReference type="Proteomes" id="UP000001593"/>
    </source>
</evidence>
<organism evidence="10 11">
    <name type="scientific">Nematostella vectensis</name>
    <name type="common">Starlet sea anemone</name>
    <dbReference type="NCBI Taxonomy" id="45351"/>
    <lineage>
        <taxon>Eukaryota</taxon>
        <taxon>Metazoa</taxon>
        <taxon>Cnidaria</taxon>
        <taxon>Anthozoa</taxon>
        <taxon>Hexacorallia</taxon>
        <taxon>Actiniaria</taxon>
        <taxon>Edwardsiidae</taxon>
        <taxon>Nematostella</taxon>
    </lineage>
</organism>
<dbReference type="HOGENOM" id="CLU_009579_6_6_1"/>
<feature type="transmembrane region" description="Helical" evidence="8">
    <location>
        <begin position="112"/>
        <end position="136"/>
    </location>
</feature>
<feature type="domain" description="G-protein coupled receptors family 1 profile" evidence="9">
    <location>
        <begin position="11"/>
        <end position="188"/>
    </location>
</feature>
<dbReference type="Proteomes" id="UP000001593">
    <property type="component" value="Unassembled WGS sequence"/>
</dbReference>
<reference evidence="10 11" key="1">
    <citation type="journal article" date="2007" name="Science">
        <title>Sea anemone genome reveals ancestral eumetazoan gene repertoire and genomic organization.</title>
        <authorList>
            <person name="Putnam N.H."/>
            <person name="Srivastava M."/>
            <person name="Hellsten U."/>
            <person name="Dirks B."/>
            <person name="Chapman J."/>
            <person name="Salamov A."/>
            <person name="Terry A."/>
            <person name="Shapiro H."/>
            <person name="Lindquist E."/>
            <person name="Kapitonov V.V."/>
            <person name="Jurka J."/>
            <person name="Genikhovich G."/>
            <person name="Grigoriev I.V."/>
            <person name="Lucas S.M."/>
            <person name="Steele R.E."/>
            <person name="Finnerty J.R."/>
            <person name="Technau U."/>
            <person name="Martindale M.Q."/>
            <person name="Rokhsar D.S."/>
        </authorList>
    </citation>
    <scope>NUCLEOTIDE SEQUENCE [LARGE SCALE GENOMIC DNA]</scope>
    <source>
        <strain evidence="11">CH2 X CH6</strain>
    </source>
</reference>
<dbReference type="Pfam" id="PF00001">
    <property type="entry name" value="7tm_1"/>
    <property type="match status" value="1"/>
</dbReference>
<feature type="transmembrane region" description="Helical" evidence="8">
    <location>
        <begin position="70"/>
        <end position="91"/>
    </location>
</feature>
<dbReference type="OMA" id="ITSAYTH"/>
<feature type="transmembrane region" description="Helical" evidence="8">
    <location>
        <begin position="156"/>
        <end position="176"/>
    </location>
</feature>
<feature type="transmembrane region" description="Helical" evidence="8">
    <location>
        <begin position="31"/>
        <end position="50"/>
    </location>
</feature>
<dbReference type="STRING" id="45351.A7S5A2"/>
<dbReference type="SUPFAM" id="SSF81321">
    <property type="entry name" value="Family A G protein-coupled receptor-like"/>
    <property type="match status" value="1"/>
</dbReference>
<evidence type="ECO:0000313" key="10">
    <source>
        <dbReference type="EMBL" id="EDO41052.1"/>
    </source>
</evidence>
<dbReference type="InParanoid" id="A7S5A2"/>
<dbReference type="InterPro" id="IPR000276">
    <property type="entry name" value="GPCR_Rhodpsn"/>
</dbReference>
<keyword evidence="5 8" id="KW-0472">Membrane</keyword>
<gene>
    <name evidence="10" type="ORF">NEMVEDRAFT_v1g105156</name>
</gene>
<dbReference type="GO" id="GO:0016020">
    <property type="term" value="C:membrane"/>
    <property type="evidence" value="ECO:0007669"/>
    <property type="project" value="UniProtKB-SubCell"/>
</dbReference>
<dbReference type="EMBL" id="DS469582">
    <property type="protein sequence ID" value="EDO41052.1"/>
    <property type="molecule type" value="Genomic_DNA"/>
</dbReference>
<keyword evidence="4" id="KW-0297">G-protein coupled receptor</keyword>
<evidence type="ECO:0000256" key="3">
    <source>
        <dbReference type="ARBA" id="ARBA00022989"/>
    </source>
</evidence>
<sequence length="188" mass="21641">YSLVFLIGVIGNTLVFRIVLRRRKLQTVSNFFICNLAAADVAVLTVNLPFRLAYQENSYVWPFGAFLCKIIPMLTYLFITASSATLLLMSLDQRRAVVYPFKKRLTITQTKICMVLVWLFSIIITLPLNFALRIIYVDGNPVCTDVWPSEKFEQTYFVFLFFIQFVLPMGIITSAYTHVCMRLNTPLP</sequence>
<keyword evidence="6" id="KW-0675">Receptor</keyword>
<dbReference type="eggNOG" id="KOG3656">
    <property type="taxonomic scope" value="Eukaryota"/>
</dbReference>
<keyword evidence="3 8" id="KW-1133">Transmembrane helix</keyword>
<protein>
    <recommendedName>
        <fullName evidence="9">G-protein coupled receptors family 1 profile domain-containing protein</fullName>
    </recommendedName>
</protein>
<dbReference type="GO" id="GO:0004930">
    <property type="term" value="F:G protein-coupled receptor activity"/>
    <property type="evidence" value="ECO:0007669"/>
    <property type="project" value="UniProtKB-KW"/>
</dbReference>
<dbReference type="PANTHER" id="PTHR45695:SF9">
    <property type="entry name" value="LEUCOKININ RECEPTOR"/>
    <property type="match status" value="1"/>
</dbReference>
<name>A7S5A2_NEMVE</name>
<evidence type="ECO:0000256" key="5">
    <source>
        <dbReference type="ARBA" id="ARBA00023136"/>
    </source>
</evidence>
<evidence type="ECO:0000256" key="2">
    <source>
        <dbReference type="ARBA" id="ARBA00022692"/>
    </source>
</evidence>
<evidence type="ECO:0000256" key="4">
    <source>
        <dbReference type="ARBA" id="ARBA00023040"/>
    </source>
</evidence>
<dbReference type="PROSITE" id="PS50262">
    <property type="entry name" value="G_PROTEIN_RECEP_F1_2"/>
    <property type="match status" value="1"/>
</dbReference>
<dbReference type="AlphaFoldDB" id="A7S5A2"/>
<keyword evidence="7" id="KW-0807">Transducer</keyword>
<feature type="non-terminal residue" evidence="10">
    <location>
        <position position="1"/>
    </location>
</feature>
<evidence type="ECO:0000256" key="6">
    <source>
        <dbReference type="ARBA" id="ARBA00023170"/>
    </source>
</evidence>
<dbReference type="PRINTS" id="PR00237">
    <property type="entry name" value="GPCRRHODOPSN"/>
</dbReference>
<dbReference type="PhylomeDB" id="A7S5A2"/>
<keyword evidence="11" id="KW-1185">Reference proteome</keyword>